<evidence type="ECO:0000313" key="3">
    <source>
        <dbReference type="Proteomes" id="UP000271098"/>
    </source>
</evidence>
<evidence type="ECO:0000256" key="1">
    <source>
        <dbReference type="SAM" id="SignalP"/>
    </source>
</evidence>
<keyword evidence="3" id="KW-1185">Reference proteome</keyword>
<feature type="signal peptide" evidence="1">
    <location>
        <begin position="1"/>
        <end position="26"/>
    </location>
</feature>
<evidence type="ECO:0000313" key="2">
    <source>
        <dbReference type="EMBL" id="VDN33623.1"/>
    </source>
</evidence>
<dbReference type="EMBL" id="UYRT01088329">
    <property type="protein sequence ID" value="VDN33623.1"/>
    <property type="molecule type" value="Genomic_DNA"/>
</dbReference>
<evidence type="ECO:0000313" key="4">
    <source>
        <dbReference type="WBParaSite" id="GPUH_0001935601-mRNA-1"/>
    </source>
</evidence>
<protein>
    <submittedName>
        <fullName evidence="4">Secreted protein</fullName>
    </submittedName>
</protein>
<reference evidence="4" key="1">
    <citation type="submission" date="2016-06" db="UniProtKB">
        <authorList>
            <consortium name="WormBaseParasite"/>
        </authorList>
    </citation>
    <scope>IDENTIFICATION</scope>
</reference>
<reference evidence="2 3" key="2">
    <citation type="submission" date="2018-11" db="EMBL/GenBank/DDBJ databases">
        <authorList>
            <consortium name="Pathogen Informatics"/>
        </authorList>
    </citation>
    <scope>NUCLEOTIDE SEQUENCE [LARGE SCALE GENOMIC DNA]</scope>
</reference>
<dbReference type="WBParaSite" id="GPUH_0001935601-mRNA-1">
    <property type="protein sequence ID" value="GPUH_0001935601-mRNA-1"/>
    <property type="gene ID" value="GPUH_0001935601"/>
</dbReference>
<keyword evidence="1" id="KW-0732">Signal</keyword>
<accession>A0A183EEE0</accession>
<dbReference type="Proteomes" id="UP000271098">
    <property type="component" value="Unassembled WGS sequence"/>
</dbReference>
<organism evidence="4">
    <name type="scientific">Gongylonema pulchrum</name>
    <dbReference type="NCBI Taxonomy" id="637853"/>
    <lineage>
        <taxon>Eukaryota</taxon>
        <taxon>Metazoa</taxon>
        <taxon>Ecdysozoa</taxon>
        <taxon>Nematoda</taxon>
        <taxon>Chromadorea</taxon>
        <taxon>Rhabditida</taxon>
        <taxon>Spirurina</taxon>
        <taxon>Spiruromorpha</taxon>
        <taxon>Spiruroidea</taxon>
        <taxon>Gongylonematidae</taxon>
        <taxon>Gongylonema</taxon>
    </lineage>
</organism>
<proteinExistence type="predicted"/>
<sequence length="123" mass="13372">MGDRFAVGSLMSFGVWGLLAFSFVDPCDVACAIPRSPRSHVHQARQTVVHSQAAKGGCLGAAFFDHAKTRATFISHLLGNGPSRNSSNALPFGRTVDEFVLRGSKRIWLAAQCHCRLFITEEP</sequence>
<name>A0A183EEE0_9BILA</name>
<dbReference type="AlphaFoldDB" id="A0A183EEE0"/>
<feature type="chain" id="PRO_5043139129" evidence="1">
    <location>
        <begin position="27"/>
        <end position="123"/>
    </location>
</feature>
<gene>
    <name evidence="2" type="ORF">GPUH_LOCUS19331</name>
</gene>